<evidence type="ECO:0000256" key="1">
    <source>
        <dbReference type="ARBA" id="ARBA00000553"/>
    </source>
</evidence>
<evidence type="ECO:0000256" key="7">
    <source>
        <dbReference type="ARBA" id="ARBA00047989"/>
    </source>
</evidence>
<dbReference type="GO" id="GO:0005507">
    <property type="term" value="F:copper ion binding"/>
    <property type="evidence" value="ECO:0007669"/>
    <property type="project" value="TreeGrafter"/>
</dbReference>
<proteinExistence type="inferred from homology"/>
<dbReference type="Gene3D" id="3.60.140.10">
    <property type="entry name" value="CNF1/YfiH-like putative cysteine hydrolases"/>
    <property type="match status" value="1"/>
</dbReference>
<dbReference type="InterPro" id="IPR003730">
    <property type="entry name" value="Cu_polyphenol_OxRdtase"/>
</dbReference>
<evidence type="ECO:0000256" key="3">
    <source>
        <dbReference type="ARBA" id="ARBA00022679"/>
    </source>
</evidence>
<name>A0A094IKX1_9GAMM</name>
<evidence type="ECO:0000256" key="6">
    <source>
        <dbReference type="ARBA" id="ARBA00022833"/>
    </source>
</evidence>
<dbReference type="PANTHER" id="PTHR30616:SF2">
    <property type="entry name" value="PURINE NUCLEOSIDE PHOSPHORYLASE LACC1"/>
    <property type="match status" value="1"/>
</dbReference>
<comment type="catalytic activity">
    <reaction evidence="9">
        <text>S-methyl-5'-thioadenosine + phosphate = 5-(methylsulfanyl)-alpha-D-ribose 1-phosphate + adenine</text>
        <dbReference type="Rhea" id="RHEA:11852"/>
        <dbReference type="ChEBI" id="CHEBI:16708"/>
        <dbReference type="ChEBI" id="CHEBI:17509"/>
        <dbReference type="ChEBI" id="CHEBI:43474"/>
        <dbReference type="ChEBI" id="CHEBI:58533"/>
        <dbReference type="EC" id="2.4.2.28"/>
    </reaction>
    <physiologicalReaction direction="left-to-right" evidence="9">
        <dbReference type="Rhea" id="RHEA:11853"/>
    </physiologicalReaction>
</comment>
<evidence type="ECO:0000256" key="8">
    <source>
        <dbReference type="ARBA" id="ARBA00048968"/>
    </source>
</evidence>
<keyword evidence="3" id="KW-0808">Transferase</keyword>
<dbReference type="InterPro" id="IPR011324">
    <property type="entry name" value="Cytotoxic_necrot_fac-like_cat"/>
</dbReference>
<sequence length="242" mass="26336">MTEPDLPLRPAWRLPDGICAAISTVTAPGNVAVHVGDDPAKVLLHRRQLQRSLQLPQAPKWLRQQHTTYAVCAEHSSAGVVADAIWSAQGEVCAVLTADCLPLLLCSEDASVIAALHAGWRGLANGVITRTVAQLPVSPAHLRAYIGPAITQPHFQVGSIVYEAFAAQGLADSRSFLPDSEDKWLADLPLLAERMLRRVGISNITQSGLCTFSDDRFYSYRRDPNCGRIATLIWNNKNHLSS</sequence>
<dbReference type="PANTHER" id="PTHR30616">
    <property type="entry name" value="UNCHARACTERIZED PROTEIN YFIH"/>
    <property type="match status" value="1"/>
</dbReference>
<evidence type="ECO:0000313" key="12">
    <source>
        <dbReference type="Proteomes" id="UP000053718"/>
    </source>
</evidence>
<keyword evidence="12" id="KW-1185">Reference proteome</keyword>
<dbReference type="Proteomes" id="UP000053718">
    <property type="component" value="Unassembled WGS sequence"/>
</dbReference>
<evidence type="ECO:0000256" key="5">
    <source>
        <dbReference type="ARBA" id="ARBA00022801"/>
    </source>
</evidence>
<reference evidence="11 12" key="1">
    <citation type="submission" date="2014-06" db="EMBL/GenBank/DDBJ databases">
        <title>Draft genome sequence of Idiomarina sp. MCCC 1A10513.</title>
        <authorList>
            <person name="Du J."/>
            <person name="Lai Q."/>
            <person name="Shao Z."/>
        </authorList>
    </citation>
    <scope>NUCLEOTIDE SEQUENCE [LARGE SCALE GENOMIC DNA]</scope>
    <source>
        <strain evidence="11 12">MCCC 1A10513</strain>
    </source>
</reference>
<dbReference type="AlphaFoldDB" id="A0A094IKX1"/>
<comment type="catalytic activity">
    <reaction evidence="7">
        <text>adenosine + H2O + H(+) = inosine + NH4(+)</text>
        <dbReference type="Rhea" id="RHEA:24408"/>
        <dbReference type="ChEBI" id="CHEBI:15377"/>
        <dbReference type="ChEBI" id="CHEBI:15378"/>
        <dbReference type="ChEBI" id="CHEBI:16335"/>
        <dbReference type="ChEBI" id="CHEBI:17596"/>
        <dbReference type="ChEBI" id="CHEBI:28938"/>
        <dbReference type="EC" id="3.5.4.4"/>
    </reaction>
    <physiologicalReaction direction="left-to-right" evidence="7">
        <dbReference type="Rhea" id="RHEA:24409"/>
    </physiologicalReaction>
</comment>
<accession>A0A094IKX1</accession>
<evidence type="ECO:0000313" key="11">
    <source>
        <dbReference type="EMBL" id="KFZ27812.1"/>
    </source>
</evidence>
<keyword evidence="4" id="KW-0479">Metal-binding</keyword>
<dbReference type="Pfam" id="PF02578">
    <property type="entry name" value="Cu-oxidase_4"/>
    <property type="match status" value="1"/>
</dbReference>
<evidence type="ECO:0000256" key="2">
    <source>
        <dbReference type="ARBA" id="ARBA00007353"/>
    </source>
</evidence>
<dbReference type="SUPFAM" id="SSF64438">
    <property type="entry name" value="CNF1/YfiH-like putative cysteine hydrolases"/>
    <property type="match status" value="1"/>
</dbReference>
<dbReference type="EMBL" id="JPIN01000019">
    <property type="protein sequence ID" value="KFZ27812.1"/>
    <property type="molecule type" value="Genomic_DNA"/>
</dbReference>
<dbReference type="NCBIfam" id="TIGR00726">
    <property type="entry name" value="peptidoglycan editing factor PgeF"/>
    <property type="match status" value="1"/>
</dbReference>
<evidence type="ECO:0000256" key="9">
    <source>
        <dbReference type="ARBA" id="ARBA00049893"/>
    </source>
</evidence>
<dbReference type="GO" id="GO:0016787">
    <property type="term" value="F:hydrolase activity"/>
    <property type="evidence" value="ECO:0007669"/>
    <property type="project" value="UniProtKB-KW"/>
</dbReference>
<comment type="caution">
    <text evidence="11">The sequence shown here is derived from an EMBL/GenBank/DDBJ whole genome shotgun (WGS) entry which is preliminary data.</text>
</comment>
<dbReference type="GO" id="GO:0017061">
    <property type="term" value="F:S-methyl-5-thioadenosine phosphorylase activity"/>
    <property type="evidence" value="ECO:0007669"/>
    <property type="project" value="UniProtKB-EC"/>
</dbReference>
<keyword evidence="5" id="KW-0378">Hydrolase</keyword>
<protein>
    <recommendedName>
        <fullName evidence="10">Purine nucleoside phosphorylase</fullName>
    </recommendedName>
</protein>
<evidence type="ECO:0000256" key="10">
    <source>
        <dbReference type="RuleBase" id="RU361274"/>
    </source>
</evidence>
<keyword evidence="6" id="KW-0862">Zinc</keyword>
<evidence type="ECO:0000256" key="4">
    <source>
        <dbReference type="ARBA" id="ARBA00022723"/>
    </source>
</evidence>
<dbReference type="OrthoDB" id="4279at2"/>
<gene>
    <name evidence="11" type="ORF">IDAT_12670</name>
</gene>
<dbReference type="InterPro" id="IPR038371">
    <property type="entry name" value="Cu_polyphenol_OxRdtase_sf"/>
</dbReference>
<dbReference type="eggNOG" id="COG1496">
    <property type="taxonomic scope" value="Bacteria"/>
</dbReference>
<comment type="catalytic activity">
    <reaction evidence="1">
        <text>inosine + phosphate = alpha-D-ribose 1-phosphate + hypoxanthine</text>
        <dbReference type="Rhea" id="RHEA:27646"/>
        <dbReference type="ChEBI" id="CHEBI:17368"/>
        <dbReference type="ChEBI" id="CHEBI:17596"/>
        <dbReference type="ChEBI" id="CHEBI:43474"/>
        <dbReference type="ChEBI" id="CHEBI:57720"/>
        <dbReference type="EC" id="2.4.2.1"/>
    </reaction>
    <physiologicalReaction direction="left-to-right" evidence="1">
        <dbReference type="Rhea" id="RHEA:27647"/>
    </physiologicalReaction>
</comment>
<dbReference type="RefSeq" id="WP_034734275.1">
    <property type="nucleotide sequence ID" value="NZ_JPIN01000019.1"/>
</dbReference>
<organism evidence="11 12">
    <name type="scientific">Pseudidiomarina atlantica</name>
    <dbReference type="NCBI Taxonomy" id="1517416"/>
    <lineage>
        <taxon>Bacteria</taxon>
        <taxon>Pseudomonadati</taxon>
        <taxon>Pseudomonadota</taxon>
        <taxon>Gammaproteobacteria</taxon>
        <taxon>Alteromonadales</taxon>
        <taxon>Idiomarinaceae</taxon>
        <taxon>Pseudidiomarina</taxon>
    </lineage>
</organism>
<dbReference type="STRING" id="1517416.IDAT_12670"/>
<dbReference type="CDD" id="cd16833">
    <property type="entry name" value="YfiH"/>
    <property type="match status" value="1"/>
</dbReference>
<comment type="similarity">
    <text evidence="2 10">Belongs to the purine nucleoside phosphorylase YfiH/LACC1 family.</text>
</comment>
<comment type="catalytic activity">
    <reaction evidence="8">
        <text>adenosine + phosphate = alpha-D-ribose 1-phosphate + adenine</text>
        <dbReference type="Rhea" id="RHEA:27642"/>
        <dbReference type="ChEBI" id="CHEBI:16335"/>
        <dbReference type="ChEBI" id="CHEBI:16708"/>
        <dbReference type="ChEBI" id="CHEBI:43474"/>
        <dbReference type="ChEBI" id="CHEBI:57720"/>
        <dbReference type="EC" id="2.4.2.1"/>
    </reaction>
    <physiologicalReaction direction="left-to-right" evidence="8">
        <dbReference type="Rhea" id="RHEA:27643"/>
    </physiologicalReaction>
</comment>